<dbReference type="InterPro" id="IPR013024">
    <property type="entry name" value="GGCT-like"/>
</dbReference>
<dbReference type="EC" id="4.3.2.9" evidence="1"/>
<feature type="region of interest" description="Disordered" evidence="3">
    <location>
        <begin position="341"/>
        <end position="404"/>
    </location>
</feature>
<protein>
    <recommendedName>
        <fullName evidence="1">gamma-glutamylcyclotransferase</fullName>
        <ecNumber evidence="1">4.3.2.9</ecNumber>
    </recommendedName>
</protein>
<dbReference type="InterPro" id="IPR017939">
    <property type="entry name" value="G-Glutamylcylcotransferase"/>
</dbReference>
<comment type="caution">
    <text evidence="5">The sequence shown here is derived from an EMBL/GenBank/DDBJ whole genome shotgun (WGS) entry which is preliminary data.</text>
</comment>
<feature type="compositionally biased region" description="Basic and acidic residues" evidence="3">
    <location>
        <begin position="393"/>
        <end position="404"/>
    </location>
</feature>
<evidence type="ECO:0000259" key="4">
    <source>
        <dbReference type="Pfam" id="PF06094"/>
    </source>
</evidence>
<dbReference type="InterPro" id="IPR009288">
    <property type="entry name" value="AIG2-like_dom"/>
</dbReference>
<organism evidence="5 6">
    <name type="scientific">Diaporthe vaccinii</name>
    <dbReference type="NCBI Taxonomy" id="105482"/>
    <lineage>
        <taxon>Eukaryota</taxon>
        <taxon>Fungi</taxon>
        <taxon>Dikarya</taxon>
        <taxon>Ascomycota</taxon>
        <taxon>Pezizomycotina</taxon>
        <taxon>Sordariomycetes</taxon>
        <taxon>Sordariomycetidae</taxon>
        <taxon>Diaporthales</taxon>
        <taxon>Diaporthaceae</taxon>
        <taxon>Diaporthe</taxon>
        <taxon>Diaporthe eres species complex</taxon>
    </lineage>
</organism>
<dbReference type="PANTHER" id="PTHR12935:SF0">
    <property type="entry name" value="GAMMA-GLUTAMYLCYCLOTRANSFERASE"/>
    <property type="match status" value="1"/>
</dbReference>
<feature type="compositionally biased region" description="Low complexity" evidence="3">
    <location>
        <begin position="239"/>
        <end position="252"/>
    </location>
</feature>
<feature type="region of interest" description="Disordered" evidence="3">
    <location>
        <begin position="203"/>
        <end position="288"/>
    </location>
</feature>
<keyword evidence="6" id="KW-1185">Reference proteome</keyword>
<feature type="domain" description="Gamma-glutamylcyclotransferase AIG2-like" evidence="4">
    <location>
        <begin position="70"/>
        <end position="182"/>
    </location>
</feature>
<feature type="compositionally biased region" description="Basic and acidic residues" evidence="3">
    <location>
        <begin position="203"/>
        <end position="235"/>
    </location>
</feature>
<evidence type="ECO:0000256" key="1">
    <source>
        <dbReference type="ARBA" id="ARBA00012346"/>
    </source>
</evidence>
<evidence type="ECO:0000256" key="2">
    <source>
        <dbReference type="ARBA" id="ARBA00023239"/>
    </source>
</evidence>
<reference evidence="5 6" key="1">
    <citation type="submission" date="2024-03" db="EMBL/GenBank/DDBJ databases">
        <title>A high-quality draft genome sequence of Diaporthe vaccinii, a causative agent of upright dieback and viscid rot disease in cranberry plants.</title>
        <authorList>
            <person name="Sarrasin M."/>
            <person name="Lang B.F."/>
            <person name="Burger G."/>
        </authorList>
    </citation>
    <scope>NUCLEOTIDE SEQUENCE [LARGE SCALE GENOMIC DNA]</scope>
    <source>
        <strain evidence="5 6">IS7</strain>
    </source>
</reference>
<name>A0ABR4FAN8_9PEZI</name>
<proteinExistence type="predicted"/>
<dbReference type="Pfam" id="PF06094">
    <property type="entry name" value="GGACT"/>
    <property type="match status" value="1"/>
</dbReference>
<keyword evidence="2" id="KW-0456">Lyase</keyword>
<evidence type="ECO:0000313" key="6">
    <source>
        <dbReference type="Proteomes" id="UP001600888"/>
    </source>
</evidence>
<accession>A0ABR4FAN8</accession>
<dbReference type="SUPFAM" id="SSF110857">
    <property type="entry name" value="Gamma-glutamyl cyclotransferase-like"/>
    <property type="match status" value="1"/>
</dbReference>
<dbReference type="EMBL" id="JBAWTH010000006">
    <property type="protein sequence ID" value="KAL2291551.1"/>
    <property type="molecule type" value="Genomic_DNA"/>
</dbReference>
<evidence type="ECO:0000313" key="5">
    <source>
        <dbReference type="EMBL" id="KAL2291551.1"/>
    </source>
</evidence>
<dbReference type="Gene3D" id="3.10.490.10">
    <property type="entry name" value="Gamma-glutamyl cyclotransferase-like"/>
    <property type="match status" value="1"/>
</dbReference>
<dbReference type="Proteomes" id="UP001600888">
    <property type="component" value="Unassembled WGS sequence"/>
</dbReference>
<dbReference type="PANTHER" id="PTHR12935">
    <property type="entry name" value="GAMMA-GLUTAMYLCYCLOTRANSFERASE"/>
    <property type="match status" value="1"/>
</dbReference>
<evidence type="ECO:0000256" key="3">
    <source>
        <dbReference type="SAM" id="MobiDB-lite"/>
    </source>
</evidence>
<sequence length="404" mass="45117">MLGSLVSRPPSLPRRDIVSTHEESWDLVSKRILFLAKRRPRHNKEQKTRTRQNKTMLSKLALITASDRLYFAYGSNLSPEQMAHRCPDSIFLGKATLPEYRWQVNERGVANVVPVPKRLPQEDRKGGRGRDRNGDGAAVEGLIYAISAEDERQLDLYEGVAKGRYEKYDVCVDFEPVRGNVFARCTSASVARAVREEEGIKREAGVERRAHSWGEGDGDQQRRRQDDRRHQDGGRRRGASVGHPPSSSSSATTGGGWRSSILGLLGIPGRTGRAPSPSPSPARDRERAVGVKPVWALVYASTVHVRDGDIKARYVPRMERAMADAMALGMSRGYVEKQMLPQVRPASRSSRRMSLVGGEDVPEKEKEKGRREGEGGKRRSVYQSDRSGRRGRRDSVVVDRHGDS</sequence>
<gene>
    <name evidence="5" type="ORF">FJTKL_12927</name>
</gene>
<dbReference type="InterPro" id="IPR036568">
    <property type="entry name" value="GGCT-like_sf"/>
</dbReference>
<feature type="compositionally biased region" description="Basic and acidic residues" evidence="3">
    <location>
        <begin position="361"/>
        <end position="377"/>
    </location>
</feature>
<dbReference type="CDD" id="cd06661">
    <property type="entry name" value="GGCT_like"/>
    <property type="match status" value="1"/>
</dbReference>